<organism evidence="1 2">
    <name type="scientific">Nocardiopsis ansamitocini</name>
    <dbReference type="NCBI Taxonomy" id="1670832"/>
    <lineage>
        <taxon>Bacteria</taxon>
        <taxon>Bacillati</taxon>
        <taxon>Actinomycetota</taxon>
        <taxon>Actinomycetes</taxon>
        <taxon>Streptosporangiales</taxon>
        <taxon>Nocardiopsidaceae</taxon>
        <taxon>Nocardiopsis</taxon>
    </lineage>
</organism>
<protein>
    <submittedName>
        <fullName evidence="1">Uncharacterized protein</fullName>
    </submittedName>
</protein>
<dbReference type="Proteomes" id="UP001165092">
    <property type="component" value="Unassembled WGS sequence"/>
</dbReference>
<gene>
    <name evidence="1" type="ORF">Nans01_46080</name>
</gene>
<comment type="caution">
    <text evidence="1">The sequence shown here is derived from an EMBL/GenBank/DDBJ whole genome shotgun (WGS) entry which is preliminary data.</text>
</comment>
<dbReference type="AlphaFoldDB" id="A0A9W6PB31"/>
<dbReference type="RefSeq" id="WP_285761792.1">
    <property type="nucleotide sequence ID" value="NZ_BSQG01000012.1"/>
</dbReference>
<sequence>MNIRDRVLAVLESESKEVFLLALGHRMGISARFIFSEASSDALQQARACNEMMIAIWLQVWAMKDAEGDGYPNSEFLPILLGKADAGNARPYLRDAIESALFSVHGNGESGQGSMSP</sequence>
<evidence type="ECO:0000313" key="2">
    <source>
        <dbReference type="Proteomes" id="UP001165092"/>
    </source>
</evidence>
<name>A0A9W6PB31_9ACTN</name>
<proteinExistence type="predicted"/>
<accession>A0A9W6PB31</accession>
<reference evidence="1" key="1">
    <citation type="submission" date="2023-02" db="EMBL/GenBank/DDBJ databases">
        <title>Nocardiopsis ansamitocini NBRC 112285.</title>
        <authorList>
            <person name="Ichikawa N."/>
            <person name="Sato H."/>
            <person name="Tonouchi N."/>
        </authorList>
    </citation>
    <scope>NUCLEOTIDE SEQUENCE</scope>
    <source>
        <strain evidence="1">NBRC 112285</strain>
    </source>
</reference>
<evidence type="ECO:0000313" key="1">
    <source>
        <dbReference type="EMBL" id="GLU50257.1"/>
    </source>
</evidence>
<dbReference type="EMBL" id="BSQG01000012">
    <property type="protein sequence ID" value="GLU50257.1"/>
    <property type="molecule type" value="Genomic_DNA"/>
</dbReference>
<keyword evidence="2" id="KW-1185">Reference proteome</keyword>